<dbReference type="InterPro" id="IPR013977">
    <property type="entry name" value="GcvT_C"/>
</dbReference>
<evidence type="ECO:0000313" key="12">
    <source>
        <dbReference type="Proteomes" id="UP000278962"/>
    </source>
</evidence>
<dbReference type="InterPro" id="IPR022903">
    <property type="entry name" value="GcvT_bac"/>
</dbReference>
<evidence type="ECO:0000313" key="11">
    <source>
        <dbReference type="EMBL" id="RKQ88017.1"/>
    </source>
</evidence>
<comment type="function">
    <text evidence="7">The glycine cleavage system catalyzes the degradation of glycine.</text>
</comment>
<dbReference type="InterPro" id="IPR029043">
    <property type="entry name" value="GcvT/YgfZ_C"/>
</dbReference>
<dbReference type="InterPro" id="IPR006222">
    <property type="entry name" value="GCVT_N"/>
</dbReference>
<dbReference type="GO" id="GO:0008168">
    <property type="term" value="F:methyltransferase activity"/>
    <property type="evidence" value="ECO:0007669"/>
    <property type="project" value="UniProtKB-KW"/>
</dbReference>
<sequence length="359" mass="38376">MAIGSDTTLQKTALYDRHVAAGAKLVPFAGWEMPVQYAGIKEEHLAVRSKAGVFDVSHMGEIETAGPQALEFLQRILSNDVSKIADNGAQYSVLTKEDGGVLDDLFTYKLGENHYLTVTNAANHVKDLAWFTKQAAGFDVTLHDRLHDYAMLAVQGPEARAIVAGLTDVELPKRFRTTRATVAGVEDVLVCGTGYTGEDGVELLIDPIGSVKVWDALLDAGVVPIGLGARDTLRLEVCYHLYGNDLMETRGPIEAGLGWCVKEDTGFIGAEAIKVARDNGPSELLVPFVTEQGIARQGNPVVGGGEVTSGTLSPSLGVGIGMAYVPVDKAAPGTKLEIDVRGRTRAAEVREKPLYTKET</sequence>
<dbReference type="RefSeq" id="WP_121257152.1">
    <property type="nucleotide sequence ID" value="NZ_RBIL01000002.1"/>
</dbReference>
<keyword evidence="3 7" id="KW-0032">Aminotransferase</keyword>
<dbReference type="GO" id="GO:0004047">
    <property type="term" value="F:aminomethyltransferase activity"/>
    <property type="evidence" value="ECO:0007669"/>
    <property type="project" value="UniProtKB-UniRule"/>
</dbReference>
<dbReference type="InterPro" id="IPR006223">
    <property type="entry name" value="GcvT"/>
</dbReference>
<dbReference type="GO" id="GO:0008483">
    <property type="term" value="F:transaminase activity"/>
    <property type="evidence" value="ECO:0007669"/>
    <property type="project" value="UniProtKB-KW"/>
</dbReference>
<evidence type="ECO:0000259" key="9">
    <source>
        <dbReference type="Pfam" id="PF01571"/>
    </source>
</evidence>
<dbReference type="PIRSF" id="PIRSF006487">
    <property type="entry name" value="GcvT"/>
    <property type="match status" value="1"/>
</dbReference>
<dbReference type="NCBIfam" id="TIGR00528">
    <property type="entry name" value="gcvT"/>
    <property type="match status" value="1"/>
</dbReference>
<evidence type="ECO:0000256" key="5">
    <source>
        <dbReference type="ARBA" id="ARBA00031395"/>
    </source>
</evidence>
<keyword evidence="12" id="KW-1185">Reference proteome</keyword>
<dbReference type="OrthoDB" id="9774591at2"/>
<dbReference type="NCBIfam" id="NF001567">
    <property type="entry name" value="PRK00389.1"/>
    <property type="match status" value="1"/>
</dbReference>
<comment type="caution">
    <text evidence="11">The sequence shown here is derived from an EMBL/GenBank/DDBJ whole genome shotgun (WGS) entry which is preliminary data.</text>
</comment>
<dbReference type="AlphaFoldDB" id="A0A660L261"/>
<dbReference type="GO" id="GO:0005960">
    <property type="term" value="C:glycine cleavage complex"/>
    <property type="evidence" value="ECO:0007669"/>
    <property type="project" value="InterPro"/>
</dbReference>
<comment type="subunit">
    <text evidence="7">The glycine cleavage system is composed of four proteins: P, T, L and H.</text>
</comment>
<evidence type="ECO:0000256" key="3">
    <source>
        <dbReference type="ARBA" id="ARBA00022576"/>
    </source>
</evidence>
<dbReference type="PANTHER" id="PTHR43757">
    <property type="entry name" value="AMINOMETHYLTRANSFERASE"/>
    <property type="match status" value="1"/>
</dbReference>
<dbReference type="EMBL" id="RBIL01000002">
    <property type="protein sequence ID" value="RKQ88017.1"/>
    <property type="molecule type" value="Genomic_DNA"/>
</dbReference>
<dbReference type="SUPFAM" id="SSF101790">
    <property type="entry name" value="Aminomethyltransferase beta-barrel domain"/>
    <property type="match status" value="1"/>
</dbReference>
<gene>
    <name evidence="7" type="primary">gcvT</name>
    <name evidence="11" type="ORF">C8N24_6053</name>
</gene>
<dbReference type="FunFam" id="3.30.70.1400:FF:000001">
    <property type="entry name" value="Aminomethyltransferase"/>
    <property type="match status" value="1"/>
</dbReference>
<organism evidence="11 12">
    <name type="scientific">Solirubrobacter pauli</name>
    <dbReference type="NCBI Taxonomy" id="166793"/>
    <lineage>
        <taxon>Bacteria</taxon>
        <taxon>Bacillati</taxon>
        <taxon>Actinomycetota</taxon>
        <taxon>Thermoleophilia</taxon>
        <taxon>Solirubrobacterales</taxon>
        <taxon>Solirubrobacteraceae</taxon>
        <taxon>Solirubrobacter</taxon>
    </lineage>
</organism>
<reference evidence="11 12" key="1">
    <citation type="submission" date="2018-10" db="EMBL/GenBank/DDBJ databases">
        <title>Genomic Encyclopedia of Archaeal and Bacterial Type Strains, Phase II (KMG-II): from individual species to whole genera.</title>
        <authorList>
            <person name="Goeker M."/>
        </authorList>
    </citation>
    <scope>NUCLEOTIDE SEQUENCE [LARGE SCALE GENOMIC DNA]</scope>
    <source>
        <strain evidence="11 12">DSM 14954</strain>
    </source>
</reference>
<dbReference type="GO" id="GO:0019464">
    <property type="term" value="P:glycine decarboxylation via glycine cleavage system"/>
    <property type="evidence" value="ECO:0007669"/>
    <property type="project" value="UniProtKB-UniRule"/>
</dbReference>
<dbReference type="InterPro" id="IPR027266">
    <property type="entry name" value="TrmE/GcvT-like"/>
</dbReference>
<comment type="similarity">
    <text evidence="1 7">Belongs to the GcvT family.</text>
</comment>
<evidence type="ECO:0000256" key="4">
    <source>
        <dbReference type="ARBA" id="ARBA00022679"/>
    </source>
</evidence>
<feature type="domain" description="GCVT N-terminal" evidence="9">
    <location>
        <begin position="14"/>
        <end position="263"/>
    </location>
</feature>
<evidence type="ECO:0000256" key="1">
    <source>
        <dbReference type="ARBA" id="ARBA00008609"/>
    </source>
</evidence>
<dbReference type="Proteomes" id="UP000278962">
    <property type="component" value="Unassembled WGS sequence"/>
</dbReference>
<dbReference type="Gene3D" id="3.30.1360.120">
    <property type="entry name" value="Probable tRNA modification gtpase trme, domain 1"/>
    <property type="match status" value="1"/>
</dbReference>
<dbReference type="Pfam" id="PF08669">
    <property type="entry name" value="GCV_T_C"/>
    <property type="match status" value="1"/>
</dbReference>
<keyword evidence="4 7" id="KW-0808">Transferase</keyword>
<protein>
    <recommendedName>
        <fullName evidence="2 7">Aminomethyltransferase</fullName>
        <ecNumber evidence="2 7">2.1.2.10</ecNumber>
    </recommendedName>
    <alternativeName>
        <fullName evidence="5 7">Glycine cleavage system T protein</fullName>
    </alternativeName>
</protein>
<dbReference type="InterPro" id="IPR028896">
    <property type="entry name" value="GcvT/YgfZ/DmdA"/>
</dbReference>
<name>A0A660L261_9ACTN</name>
<dbReference type="SUPFAM" id="SSF103025">
    <property type="entry name" value="Folate-binding domain"/>
    <property type="match status" value="1"/>
</dbReference>
<evidence type="ECO:0000259" key="10">
    <source>
        <dbReference type="Pfam" id="PF08669"/>
    </source>
</evidence>
<dbReference type="PANTHER" id="PTHR43757:SF2">
    <property type="entry name" value="AMINOMETHYLTRANSFERASE, MITOCHONDRIAL"/>
    <property type="match status" value="1"/>
</dbReference>
<dbReference type="HAMAP" id="MF_00259">
    <property type="entry name" value="GcvT"/>
    <property type="match status" value="1"/>
</dbReference>
<comment type="catalytic activity">
    <reaction evidence="6 7">
        <text>N(6)-[(R)-S(8)-aminomethyldihydrolipoyl]-L-lysyl-[protein] + (6S)-5,6,7,8-tetrahydrofolate = N(6)-[(R)-dihydrolipoyl]-L-lysyl-[protein] + (6R)-5,10-methylene-5,6,7,8-tetrahydrofolate + NH4(+)</text>
        <dbReference type="Rhea" id="RHEA:16945"/>
        <dbReference type="Rhea" id="RHEA-COMP:10475"/>
        <dbReference type="Rhea" id="RHEA-COMP:10492"/>
        <dbReference type="ChEBI" id="CHEBI:15636"/>
        <dbReference type="ChEBI" id="CHEBI:28938"/>
        <dbReference type="ChEBI" id="CHEBI:57453"/>
        <dbReference type="ChEBI" id="CHEBI:83100"/>
        <dbReference type="ChEBI" id="CHEBI:83143"/>
        <dbReference type="EC" id="2.1.2.10"/>
    </reaction>
</comment>
<dbReference type="GO" id="GO:0005829">
    <property type="term" value="C:cytosol"/>
    <property type="evidence" value="ECO:0007669"/>
    <property type="project" value="TreeGrafter"/>
</dbReference>
<evidence type="ECO:0000256" key="7">
    <source>
        <dbReference type="HAMAP-Rule" id="MF_00259"/>
    </source>
</evidence>
<keyword evidence="11" id="KW-0489">Methyltransferase</keyword>
<proteinExistence type="inferred from homology"/>
<feature type="binding site" evidence="8">
    <location>
        <position position="202"/>
    </location>
    <ligand>
        <name>substrate</name>
    </ligand>
</feature>
<dbReference type="EC" id="2.1.2.10" evidence="2 7"/>
<dbReference type="GO" id="GO:0032259">
    <property type="term" value="P:methylation"/>
    <property type="evidence" value="ECO:0007669"/>
    <property type="project" value="UniProtKB-KW"/>
</dbReference>
<evidence type="ECO:0000256" key="6">
    <source>
        <dbReference type="ARBA" id="ARBA00047665"/>
    </source>
</evidence>
<evidence type="ECO:0000256" key="8">
    <source>
        <dbReference type="PIRSR" id="PIRSR006487-1"/>
    </source>
</evidence>
<evidence type="ECO:0000256" key="2">
    <source>
        <dbReference type="ARBA" id="ARBA00012616"/>
    </source>
</evidence>
<accession>A0A660L261</accession>
<dbReference type="Pfam" id="PF01571">
    <property type="entry name" value="GCV_T"/>
    <property type="match status" value="1"/>
</dbReference>
<feature type="domain" description="Aminomethyltransferase C-terminal" evidence="10">
    <location>
        <begin position="285"/>
        <end position="355"/>
    </location>
</feature>